<protein>
    <recommendedName>
        <fullName evidence="12">DNA primase</fullName>
        <ecNumber evidence="12">2.7.7.-</ecNumber>
    </recommendedName>
</protein>
<dbReference type="NCBIfam" id="TIGR00335">
    <property type="entry name" value="primase_sml"/>
    <property type="match status" value="1"/>
</dbReference>
<dbReference type="EMBL" id="JAACXV010000001">
    <property type="protein sequence ID" value="KAF7288049.1"/>
    <property type="molecule type" value="Genomic_DNA"/>
</dbReference>
<accession>A0A834IX52</accession>
<keyword evidence="10" id="KW-0862">Zinc</keyword>
<dbReference type="CDD" id="cd04860">
    <property type="entry name" value="AE_Prim_S"/>
    <property type="match status" value="1"/>
</dbReference>
<dbReference type="GO" id="GO:0006270">
    <property type="term" value="P:DNA replication initiation"/>
    <property type="evidence" value="ECO:0007669"/>
    <property type="project" value="UniProtKB-ARBA"/>
</dbReference>
<dbReference type="Gene3D" id="3.90.920.10">
    <property type="entry name" value="DNA primase, PRIM domain"/>
    <property type="match status" value="1"/>
</dbReference>
<evidence type="ECO:0000313" key="14">
    <source>
        <dbReference type="Proteomes" id="UP000625711"/>
    </source>
</evidence>
<evidence type="ECO:0000256" key="6">
    <source>
        <dbReference type="ARBA" id="ARBA00022679"/>
    </source>
</evidence>
<evidence type="ECO:0000256" key="3">
    <source>
        <dbReference type="ARBA" id="ARBA00009762"/>
    </source>
</evidence>
<keyword evidence="5 12" id="KW-0639">Primosome</keyword>
<dbReference type="FunFam" id="3.90.920.10:FF:000001">
    <property type="entry name" value="DNA primase"/>
    <property type="match status" value="1"/>
</dbReference>
<dbReference type="AlphaFoldDB" id="A0A834IX52"/>
<evidence type="ECO:0000256" key="2">
    <source>
        <dbReference type="ARBA" id="ARBA00001946"/>
    </source>
</evidence>
<keyword evidence="7" id="KW-0548">Nucleotidyltransferase</keyword>
<dbReference type="GO" id="GO:0046872">
    <property type="term" value="F:metal ion binding"/>
    <property type="evidence" value="ECO:0007669"/>
    <property type="project" value="UniProtKB-KW"/>
</dbReference>
<dbReference type="GO" id="GO:0005658">
    <property type="term" value="C:alpha DNA polymerase:primase complex"/>
    <property type="evidence" value="ECO:0007669"/>
    <property type="project" value="UniProtKB-ARBA"/>
</dbReference>
<evidence type="ECO:0000256" key="8">
    <source>
        <dbReference type="ARBA" id="ARBA00022705"/>
    </source>
</evidence>
<dbReference type="GO" id="GO:0006269">
    <property type="term" value="P:DNA replication, synthesis of primer"/>
    <property type="evidence" value="ECO:0007669"/>
    <property type="project" value="UniProtKB-KW"/>
</dbReference>
<evidence type="ECO:0000256" key="5">
    <source>
        <dbReference type="ARBA" id="ARBA00022515"/>
    </source>
</evidence>
<sequence>MSAEYIEEQLSYLLPIYYKRLFPSLPFYRWLSYGKSTNFSKREISFTLIGDIYLRFQSFDTHADFVNELCKRFPIKIDIGCVYQTKPRDKNMLTALIPVFKEVVFDIDMTDYDEIRTCCSGADVCNKCWKFMAIASKIIDATLREDFGFKHILWVFSGRRGIHAWVCDESARTLDDNVRSAIVEYMYVIKGGLGTSKKVNLVGNVHHSLKRALSIIDKYFIQSILKDQDILGTQERLDCFLNMVDEEVREIFRGNMRKLETSEQRWHSFEKTFADLQSKGQLSRGGRNMIEEMKLYYAYPRLDVNVSKALNHLLKAPFCVHPKTGKICIPFNVKNVDNFDLNNVPTLNQLMEQIDLYDKKTKEQDNMTMETDESTLNKFKIKDYKKTSLLGPVNIFMEFLRGLESKSEKRKMENADLNF</sequence>
<comment type="similarity">
    <text evidence="3 12">Belongs to the eukaryotic-type primase small subunit family.</text>
</comment>
<keyword evidence="8 12" id="KW-0235">DNA replication</keyword>
<evidence type="ECO:0000256" key="10">
    <source>
        <dbReference type="ARBA" id="ARBA00022833"/>
    </source>
</evidence>
<dbReference type="InterPro" id="IPR002755">
    <property type="entry name" value="DNA_primase_S"/>
</dbReference>
<dbReference type="EC" id="2.7.7.-" evidence="12"/>
<evidence type="ECO:0000256" key="7">
    <source>
        <dbReference type="ARBA" id="ARBA00022695"/>
    </source>
</evidence>
<comment type="cofactor">
    <cofactor evidence="2">
        <name>Mg(2+)</name>
        <dbReference type="ChEBI" id="CHEBI:18420"/>
    </cofactor>
</comment>
<dbReference type="PANTHER" id="PTHR10536">
    <property type="entry name" value="DNA PRIMASE SMALL SUBUNIT"/>
    <property type="match status" value="1"/>
</dbReference>
<dbReference type="Proteomes" id="UP000625711">
    <property type="component" value="Unassembled WGS sequence"/>
</dbReference>
<dbReference type="InterPro" id="IPR014052">
    <property type="entry name" value="DNA_primase_ssu_euk/arc"/>
</dbReference>
<evidence type="ECO:0000256" key="9">
    <source>
        <dbReference type="ARBA" id="ARBA00022723"/>
    </source>
</evidence>
<dbReference type="SUPFAM" id="SSF56747">
    <property type="entry name" value="Prim-pol domain"/>
    <property type="match status" value="1"/>
</dbReference>
<proteinExistence type="inferred from homology"/>
<evidence type="ECO:0000256" key="11">
    <source>
        <dbReference type="ARBA" id="ARBA00023163"/>
    </source>
</evidence>
<dbReference type="OrthoDB" id="19606at2759"/>
<keyword evidence="9" id="KW-0479">Metal-binding</keyword>
<keyword evidence="14" id="KW-1185">Reference proteome</keyword>
<evidence type="ECO:0000256" key="1">
    <source>
        <dbReference type="ARBA" id="ARBA00001936"/>
    </source>
</evidence>
<evidence type="ECO:0000313" key="13">
    <source>
        <dbReference type="EMBL" id="KAF7288049.1"/>
    </source>
</evidence>
<dbReference type="GO" id="GO:0003899">
    <property type="term" value="F:DNA-directed RNA polymerase activity"/>
    <property type="evidence" value="ECO:0007669"/>
    <property type="project" value="InterPro"/>
</dbReference>
<evidence type="ECO:0000256" key="4">
    <source>
        <dbReference type="ARBA" id="ARBA00022478"/>
    </source>
</evidence>
<keyword evidence="11" id="KW-0804">Transcription</keyword>
<dbReference type="Pfam" id="PF01896">
    <property type="entry name" value="DNA_primase_S"/>
    <property type="match status" value="1"/>
</dbReference>
<gene>
    <name evidence="13" type="ORF">GWI33_000103</name>
</gene>
<evidence type="ECO:0000256" key="12">
    <source>
        <dbReference type="RuleBase" id="RU003514"/>
    </source>
</evidence>
<organism evidence="13 14">
    <name type="scientific">Rhynchophorus ferrugineus</name>
    <name type="common">Red palm weevil</name>
    <name type="synonym">Curculio ferrugineus</name>
    <dbReference type="NCBI Taxonomy" id="354439"/>
    <lineage>
        <taxon>Eukaryota</taxon>
        <taxon>Metazoa</taxon>
        <taxon>Ecdysozoa</taxon>
        <taxon>Arthropoda</taxon>
        <taxon>Hexapoda</taxon>
        <taxon>Insecta</taxon>
        <taxon>Pterygota</taxon>
        <taxon>Neoptera</taxon>
        <taxon>Endopterygota</taxon>
        <taxon>Coleoptera</taxon>
        <taxon>Polyphaga</taxon>
        <taxon>Cucujiformia</taxon>
        <taxon>Curculionidae</taxon>
        <taxon>Dryophthorinae</taxon>
        <taxon>Rhynchophorus</taxon>
    </lineage>
</organism>
<keyword evidence="4 12" id="KW-0240">DNA-directed RNA polymerase</keyword>
<reference evidence="13" key="1">
    <citation type="submission" date="2020-08" db="EMBL/GenBank/DDBJ databases">
        <title>Genome sequencing and assembly of the red palm weevil Rhynchophorus ferrugineus.</title>
        <authorList>
            <person name="Dias G.B."/>
            <person name="Bergman C.M."/>
            <person name="Manee M."/>
        </authorList>
    </citation>
    <scope>NUCLEOTIDE SEQUENCE</scope>
    <source>
        <strain evidence="13">AA-2017</strain>
        <tissue evidence="13">Whole larva</tissue>
    </source>
</reference>
<name>A0A834IX52_RHYFE</name>
<comment type="cofactor">
    <cofactor evidence="1">
        <name>Mn(2+)</name>
        <dbReference type="ChEBI" id="CHEBI:29035"/>
    </cofactor>
</comment>
<keyword evidence="6 12" id="KW-0808">Transferase</keyword>
<comment type="caution">
    <text evidence="13">The sequence shown here is derived from an EMBL/GenBank/DDBJ whole genome shotgun (WGS) entry which is preliminary data.</text>
</comment>